<keyword evidence="9" id="KW-1185">Reference proteome</keyword>
<dbReference type="InterPro" id="IPR023828">
    <property type="entry name" value="Peptidase_S8_Ser-AS"/>
</dbReference>
<organism evidence="8 9">
    <name type="scientific">Pseudaquabacterium pictum</name>
    <dbReference type="NCBI Taxonomy" id="2315236"/>
    <lineage>
        <taxon>Bacteria</taxon>
        <taxon>Pseudomonadati</taxon>
        <taxon>Pseudomonadota</taxon>
        <taxon>Betaproteobacteria</taxon>
        <taxon>Burkholderiales</taxon>
        <taxon>Sphaerotilaceae</taxon>
        <taxon>Pseudaquabacterium</taxon>
    </lineage>
</organism>
<dbReference type="Gene3D" id="3.40.50.200">
    <property type="entry name" value="Peptidase S8/S53 domain"/>
    <property type="match status" value="1"/>
</dbReference>
<dbReference type="InterPro" id="IPR023827">
    <property type="entry name" value="Peptidase_S8_Asp-AS"/>
</dbReference>
<dbReference type="InterPro" id="IPR015500">
    <property type="entry name" value="Peptidase_S8_subtilisin-rel"/>
</dbReference>
<evidence type="ECO:0000256" key="3">
    <source>
        <dbReference type="ARBA" id="ARBA00022801"/>
    </source>
</evidence>
<dbReference type="InterPro" id="IPR050131">
    <property type="entry name" value="Peptidase_S8_subtilisin-like"/>
</dbReference>
<dbReference type="PROSITE" id="PS00137">
    <property type="entry name" value="SUBTILASE_HIS"/>
    <property type="match status" value="1"/>
</dbReference>
<dbReference type="GO" id="GO:0006508">
    <property type="term" value="P:proteolysis"/>
    <property type="evidence" value="ECO:0007669"/>
    <property type="project" value="UniProtKB-KW"/>
</dbReference>
<dbReference type="InterPro" id="IPR000209">
    <property type="entry name" value="Peptidase_S8/S53_dom"/>
</dbReference>
<feature type="active site" description="Charge relay system" evidence="5">
    <location>
        <position position="159"/>
    </location>
</feature>
<dbReference type="InterPro" id="IPR013783">
    <property type="entry name" value="Ig-like_fold"/>
</dbReference>
<reference evidence="9" key="1">
    <citation type="submission" date="2019-03" db="EMBL/GenBank/DDBJ databases">
        <title>Aquabacterium pictum sp.nov., the first bacteriochlorophyll a-containing freshwater bacterium in the genus Aquabacterium of the class Betaproteobacteria.</title>
        <authorList>
            <person name="Hirose S."/>
            <person name="Tank M."/>
            <person name="Hara E."/>
            <person name="Tamaki H."/>
            <person name="Takaichi S."/>
            <person name="Haruta S."/>
            <person name="Hanada S."/>
        </authorList>
    </citation>
    <scope>NUCLEOTIDE SEQUENCE [LARGE SCALE GENOMIC DNA]</scope>
    <source>
        <strain evidence="9">W35</strain>
    </source>
</reference>
<evidence type="ECO:0000313" key="9">
    <source>
        <dbReference type="Proteomes" id="UP000301751"/>
    </source>
</evidence>
<keyword evidence="4 5" id="KW-0720">Serine protease</keyword>
<comment type="caution">
    <text evidence="8">The sequence shown here is derived from an EMBL/GenBank/DDBJ whole genome shotgun (WGS) entry which is preliminary data.</text>
</comment>
<dbReference type="PROSITE" id="PS00136">
    <property type="entry name" value="SUBTILASE_ASP"/>
    <property type="match status" value="1"/>
</dbReference>
<dbReference type="InterPro" id="IPR036852">
    <property type="entry name" value="Peptidase_S8/S53_dom_sf"/>
</dbReference>
<evidence type="ECO:0000256" key="1">
    <source>
        <dbReference type="ARBA" id="ARBA00011073"/>
    </source>
</evidence>
<dbReference type="PRINTS" id="PR00723">
    <property type="entry name" value="SUBTILISIN"/>
</dbReference>
<protein>
    <recommendedName>
        <fullName evidence="7">Peptidase S8/S53 domain-containing protein</fullName>
    </recommendedName>
</protein>
<dbReference type="PIRSF" id="PIRSF037901">
    <property type="entry name" value="Subtilisin_rel_Nmul_A1891"/>
    <property type="match status" value="1"/>
</dbReference>
<evidence type="ECO:0000313" key="8">
    <source>
        <dbReference type="EMBL" id="GCL65223.1"/>
    </source>
</evidence>
<dbReference type="Pfam" id="PF00082">
    <property type="entry name" value="Peptidase_S8"/>
    <property type="match status" value="1"/>
</dbReference>
<evidence type="ECO:0000256" key="5">
    <source>
        <dbReference type="PROSITE-ProRule" id="PRU01240"/>
    </source>
</evidence>
<sequence length="599" mass="59713">MQTSPRPQGAAAGAPQRMASGRLRPGRLALAIALGLCAQGHAHAGPDEWAKGRVIVQARAGLSDAQLGAIVKPHGGAARRLGASNLFVITLPPAQSEVATAAILARNPHFKFAELDYKVPAAFAVNDPYAGSAWHLAKINASTAWDTSLGGGITVAVLDSGVDAAHPDLSSRLVPGWNFYDNNANTSDVYGHGTQVAGSVAAAANNGIGVASVAGQANIMPIRVTDTTGAGYTSMIASGLTYAADRGVRVANISFANMPSRAAVVSAAQYMKDKGGLVFVAAGNSGTDLGFTPTTALIPVSATDKNDLKASWSSFGTYVSLAAPGVGVYTTNRGGGYGTASGTSIASPVAAGVAALAMGARPDLKSSDIERILLTTAVDIGAAGKDTYFGNGRVDASRAVAAAQAHVSTADTQAPTVGIAAPVGSSTVSGLATVDVAASDNVGVVAVDLLVNGVKLATDSAAPHAFSWDTTRLPNGTANLVAVAYDAAGNAKTSVAVAVNVANNLVADTSPPALTIKNPTAGSKVSGTVGISTAASDNSGSAGIRQSLLINGQQVATATGGALSYSWNTRKLATGSHTITAVATDAAGNSMKTSVTVSR</sequence>
<name>A0A480AV52_9BURK</name>
<dbReference type="Proteomes" id="UP000301751">
    <property type="component" value="Unassembled WGS sequence"/>
</dbReference>
<dbReference type="InterPro" id="IPR022398">
    <property type="entry name" value="Peptidase_S8_His-AS"/>
</dbReference>
<dbReference type="PROSITE" id="PS00138">
    <property type="entry name" value="SUBTILASE_SER"/>
    <property type="match status" value="1"/>
</dbReference>
<feature type="active site" description="Charge relay system" evidence="5">
    <location>
        <position position="192"/>
    </location>
</feature>
<accession>A0A480AV52</accession>
<dbReference type="PANTHER" id="PTHR43806">
    <property type="entry name" value="PEPTIDASE S8"/>
    <property type="match status" value="1"/>
</dbReference>
<dbReference type="PANTHER" id="PTHR43806:SF11">
    <property type="entry name" value="CEREVISIN-RELATED"/>
    <property type="match status" value="1"/>
</dbReference>
<comment type="similarity">
    <text evidence="1 5 6">Belongs to the peptidase S8 family.</text>
</comment>
<dbReference type="AlphaFoldDB" id="A0A480AV52"/>
<evidence type="ECO:0000259" key="7">
    <source>
        <dbReference type="Pfam" id="PF00082"/>
    </source>
</evidence>
<dbReference type="InterPro" id="IPR017315">
    <property type="entry name" value="Pep_S8A_subtilisin_pbac-2"/>
</dbReference>
<dbReference type="PROSITE" id="PS51892">
    <property type="entry name" value="SUBTILASE"/>
    <property type="match status" value="1"/>
</dbReference>
<feature type="domain" description="Peptidase S8/S53" evidence="7">
    <location>
        <begin position="150"/>
        <end position="392"/>
    </location>
</feature>
<dbReference type="SUPFAM" id="SSF52743">
    <property type="entry name" value="Subtilisin-like"/>
    <property type="match status" value="1"/>
</dbReference>
<dbReference type="Gene3D" id="2.60.40.10">
    <property type="entry name" value="Immunoglobulins"/>
    <property type="match status" value="2"/>
</dbReference>
<evidence type="ECO:0000256" key="4">
    <source>
        <dbReference type="ARBA" id="ARBA00022825"/>
    </source>
</evidence>
<keyword evidence="3 5" id="KW-0378">Hydrolase</keyword>
<evidence type="ECO:0000256" key="2">
    <source>
        <dbReference type="ARBA" id="ARBA00022670"/>
    </source>
</evidence>
<gene>
    <name evidence="8" type="ORF">AQPW35_43040</name>
</gene>
<keyword evidence="2 5" id="KW-0645">Protease</keyword>
<proteinExistence type="inferred from homology"/>
<dbReference type="Pfam" id="PF17957">
    <property type="entry name" value="Big_7"/>
    <property type="match status" value="2"/>
</dbReference>
<feature type="active site" description="Charge relay system" evidence="5">
    <location>
        <position position="344"/>
    </location>
</feature>
<dbReference type="GO" id="GO:0004252">
    <property type="term" value="F:serine-type endopeptidase activity"/>
    <property type="evidence" value="ECO:0007669"/>
    <property type="project" value="UniProtKB-UniRule"/>
</dbReference>
<dbReference type="EMBL" id="BJCL01000014">
    <property type="protein sequence ID" value="GCL65223.1"/>
    <property type="molecule type" value="Genomic_DNA"/>
</dbReference>
<evidence type="ECO:0000256" key="6">
    <source>
        <dbReference type="RuleBase" id="RU003355"/>
    </source>
</evidence>